<evidence type="ECO:0000313" key="2">
    <source>
        <dbReference type="EMBL" id="TET60778.1"/>
    </source>
</evidence>
<feature type="transmembrane region" description="Helical" evidence="1">
    <location>
        <begin position="131"/>
        <end position="151"/>
    </location>
</feature>
<keyword evidence="1" id="KW-1133">Transmembrane helix</keyword>
<sequence length="155" mass="17043">MMRARKAALLFFPLLGLAAFLVYFGIAFGKGLILLGTYYLSGLIRWLPVGPDIKSAMHIAIIVLLVVFGLIFGWLSAIGGEQEKASTGLITRGLLSCIIAGMAIGVIRRVPSPDEPIWRDEVQGIFALVDYEWYLLAIGVGIMLYYFFAAVREGR</sequence>
<proteinExistence type="predicted"/>
<accession>A0A523W194</accession>
<keyword evidence="1" id="KW-0472">Membrane</keyword>
<dbReference type="AlphaFoldDB" id="A0A523W194"/>
<evidence type="ECO:0000313" key="3">
    <source>
        <dbReference type="Proteomes" id="UP000319130"/>
    </source>
</evidence>
<reference evidence="2 3" key="1">
    <citation type="submission" date="2019-03" db="EMBL/GenBank/DDBJ databases">
        <title>Metabolic potential of uncultured bacteria and archaea associated with petroleum seepage in deep-sea sediments.</title>
        <authorList>
            <person name="Dong X."/>
            <person name="Hubert C."/>
        </authorList>
    </citation>
    <scope>NUCLEOTIDE SEQUENCE [LARGE SCALE GENOMIC DNA]</scope>
    <source>
        <strain evidence="2">E29_bin52</strain>
    </source>
</reference>
<keyword evidence="1" id="KW-0812">Transmembrane</keyword>
<protein>
    <submittedName>
        <fullName evidence="2">Uncharacterized protein</fullName>
    </submittedName>
</protein>
<feature type="transmembrane region" description="Helical" evidence="1">
    <location>
        <begin position="89"/>
        <end position="111"/>
    </location>
</feature>
<feature type="transmembrane region" description="Helical" evidence="1">
    <location>
        <begin position="53"/>
        <end position="77"/>
    </location>
</feature>
<name>A0A523W194_UNCAE</name>
<dbReference type="EMBL" id="SOIZ01000284">
    <property type="protein sequence ID" value="TET60778.1"/>
    <property type="molecule type" value="Genomic_DNA"/>
</dbReference>
<gene>
    <name evidence="2" type="ORF">E3J48_06340</name>
</gene>
<evidence type="ECO:0000256" key="1">
    <source>
        <dbReference type="SAM" id="Phobius"/>
    </source>
</evidence>
<comment type="caution">
    <text evidence="2">The sequence shown here is derived from an EMBL/GenBank/DDBJ whole genome shotgun (WGS) entry which is preliminary data.</text>
</comment>
<dbReference type="Proteomes" id="UP000319130">
    <property type="component" value="Unassembled WGS sequence"/>
</dbReference>
<organism evidence="2 3">
    <name type="scientific">Aerophobetes bacterium</name>
    <dbReference type="NCBI Taxonomy" id="2030807"/>
    <lineage>
        <taxon>Bacteria</taxon>
        <taxon>Candidatus Aerophobota</taxon>
    </lineage>
</organism>